<sequence length="37" mass="4225">MWFRTNNPSKTCLLKILGFQFVFGTKTSIHKGSPSHD</sequence>
<accession>A0A0E9UFD3</accession>
<reference evidence="1" key="1">
    <citation type="submission" date="2014-11" db="EMBL/GenBank/DDBJ databases">
        <authorList>
            <person name="Amaro Gonzalez C."/>
        </authorList>
    </citation>
    <scope>NUCLEOTIDE SEQUENCE</scope>
</reference>
<protein>
    <submittedName>
        <fullName evidence="1">Uncharacterized protein</fullName>
    </submittedName>
</protein>
<name>A0A0E9UFD3_ANGAN</name>
<organism evidence="1">
    <name type="scientific">Anguilla anguilla</name>
    <name type="common">European freshwater eel</name>
    <name type="synonym">Muraena anguilla</name>
    <dbReference type="NCBI Taxonomy" id="7936"/>
    <lineage>
        <taxon>Eukaryota</taxon>
        <taxon>Metazoa</taxon>
        <taxon>Chordata</taxon>
        <taxon>Craniata</taxon>
        <taxon>Vertebrata</taxon>
        <taxon>Euteleostomi</taxon>
        <taxon>Actinopterygii</taxon>
        <taxon>Neopterygii</taxon>
        <taxon>Teleostei</taxon>
        <taxon>Anguilliformes</taxon>
        <taxon>Anguillidae</taxon>
        <taxon>Anguilla</taxon>
    </lineage>
</organism>
<dbReference type="AlphaFoldDB" id="A0A0E9UFD3"/>
<reference evidence="1" key="2">
    <citation type="journal article" date="2015" name="Fish Shellfish Immunol.">
        <title>Early steps in the European eel (Anguilla anguilla)-Vibrio vulnificus interaction in the gills: Role of the RtxA13 toxin.</title>
        <authorList>
            <person name="Callol A."/>
            <person name="Pajuelo D."/>
            <person name="Ebbesson L."/>
            <person name="Teles M."/>
            <person name="MacKenzie S."/>
            <person name="Amaro C."/>
        </authorList>
    </citation>
    <scope>NUCLEOTIDE SEQUENCE</scope>
</reference>
<dbReference type="EMBL" id="GBXM01044899">
    <property type="protein sequence ID" value="JAH63678.1"/>
    <property type="molecule type" value="Transcribed_RNA"/>
</dbReference>
<evidence type="ECO:0000313" key="1">
    <source>
        <dbReference type="EMBL" id="JAH63678.1"/>
    </source>
</evidence>
<proteinExistence type="predicted"/>